<dbReference type="Gene3D" id="3.40.50.2300">
    <property type="match status" value="1"/>
</dbReference>
<reference evidence="1 4" key="2">
    <citation type="submission" date="2018-01" db="EMBL/GenBank/DDBJ databases">
        <title>Complete genome sequence of Caulobacter flavus RHGG3.</title>
        <authorList>
            <person name="Yang E."/>
        </authorList>
    </citation>
    <scope>NUCLEOTIDE SEQUENCE [LARGE SCALE GENOMIC DNA]</scope>
    <source>
        <strain evidence="1 4">RHGG3</strain>
    </source>
</reference>
<evidence type="ECO:0000313" key="4">
    <source>
        <dbReference type="Proteomes" id="UP000281192"/>
    </source>
</evidence>
<dbReference type="AlphaFoldDB" id="A0A2N5CNX0"/>
<dbReference type="Proteomes" id="UP000281192">
    <property type="component" value="Chromosome"/>
</dbReference>
<evidence type="ECO:0000313" key="3">
    <source>
        <dbReference type="Proteomes" id="UP000234483"/>
    </source>
</evidence>
<evidence type="ECO:0000313" key="1">
    <source>
        <dbReference type="EMBL" id="AYV48632.1"/>
    </source>
</evidence>
<evidence type="ECO:0008006" key="5">
    <source>
        <dbReference type="Google" id="ProtNLM"/>
    </source>
</evidence>
<gene>
    <name evidence="1" type="ORF">C1707_21530</name>
    <name evidence="2" type="ORF">CFHF_19535</name>
</gene>
<evidence type="ECO:0000313" key="2">
    <source>
        <dbReference type="EMBL" id="PLR08652.1"/>
    </source>
</evidence>
<reference evidence="2 3" key="1">
    <citation type="submission" date="2017-12" db="EMBL/GenBank/DDBJ databases">
        <title>The genome sequence of Caulobacter flavus CGMCC1 15093.</title>
        <authorList>
            <person name="Gao J."/>
            <person name="Mao X."/>
            <person name="Sun J."/>
        </authorList>
    </citation>
    <scope>NUCLEOTIDE SEQUENCE [LARGE SCALE GENOMIC DNA]</scope>
    <source>
        <strain evidence="2 3">CGMCC1 15093</strain>
    </source>
</reference>
<protein>
    <recommendedName>
        <fullName evidence="5">Response regulatory domain-containing protein</fullName>
    </recommendedName>
</protein>
<proteinExistence type="predicted"/>
<dbReference type="OrthoDB" id="7192451at2"/>
<dbReference type="KEGG" id="cfh:C1707_21530"/>
<organism evidence="2 3">
    <name type="scientific">Caulobacter flavus</name>
    <dbReference type="NCBI Taxonomy" id="1679497"/>
    <lineage>
        <taxon>Bacteria</taxon>
        <taxon>Pseudomonadati</taxon>
        <taxon>Pseudomonadota</taxon>
        <taxon>Alphaproteobacteria</taxon>
        <taxon>Caulobacterales</taxon>
        <taxon>Caulobacteraceae</taxon>
        <taxon>Caulobacter</taxon>
    </lineage>
</organism>
<name>A0A2N5CNX0_9CAUL</name>
<dbReference type="EMBL" id="CP026100">
    <property type="protein sequence ID" value="AYV48632.1"/>
    <property type="molecule type" value="Genomic_DNA"/>
</dbReference>
<keyword evidence="4" id="KW-1185">Reference proteome</keyword>
<dbReference type="RefSeq" id="WP_101714609.1">
    <property type="nucleotide sequence ID" value="NZ_CP026100.1"/>
</dbReference>
<accession>A0A2N5CNX0</accession>
<dbReference type="Proteomes" id="UP000234483">
    <property type="component" value="Unassembled WGS sequence"/>
</dbReference>
<dbReference type="EMBL" id="PJRQ01000041">
    <property type="protein sequence ID" value="PLR08652.1"/>
    <property type="molecule type" value="Genomic_DNA"/>
</dbReference>
<sequence length="123" mass="13397">MVRVLTDHCDGETRAALEARGWDVVDAEHADLGRLSMLAQVDFVVAGLRPDHYEDDLRRLAVLRAVSPDLPLVAVAEAIEQDGVLAADVLIDVPIIRAGANPDLLQVALFAIDRPLRRPLDMA</sequence>